<protein>
    <submittedName>
        <fullName evidence="2">DUF3618 domain-containing protein</fullName>
    </submittedName>
</protein>
<dbReference type="AlphaFoldDB" id="A0AAU7DWZ6"/>
<dbReference type="InterPro" id="IPR022062">
    <property type="entry name" value="DUF3618"/>
</dbReference>
<evidence type="ECO:0000313" key="2">
    <source>
        <dbReference type="EMBL" id="XBH21527.1"/>
    </source>
</evidence>
<gene>
    <name evidence="2" type="ORF">V5R04_15155</name>
</gene>
<reference evidence="2" key="1">
    <citation type="submission" date="2024-02" db="EMBL/GenBank/DDBJ databases">
        <title>Tomenella chthoni gen. nov. sp. nov., a member of the family Jonesiaceae isolated from bat guano.</title>
        <authorList>
            <person name="Miller S.L."/>
            <person name="King J."/>
            <person name="Sankaranarayanan K."/>
            <person name="Lawson P.A."/>
        </authorList>
    </citation>
    <scope>NUCLEOTIDE SEQUENCE</scope>
    <source>
        <strain evidence="2">BS-20</strain>
    </source>
</reference>
<proteinExistence type="predicted"/>
<feature type="transmembrane region" description="Helical" evidence="1">
    <location>
        <begin position="70"/>
        <end position="89"/>
    </location>
</feature>
<dbReference type="EMBL" id="CP146203">
    <property type="protein sequence ID" value="XBH21527.1"/>
    <property type="molecule type" value="Genomic_DNA"/>
</dbReference>
<organism evidence="2">
    <name type="scientific">Jonesiaceae bacterium BS-20</name>
    <dbReference type="NCBI Taxonomy" id="3120821"/>
    <lineage>
        <taxon>Bacteria</taxon>
        <taxon>Bacillati</taxon>
        <taxon>Actinomycetota</taxon>
        <taxon>Actinomycetes</taxon>
        <taxon>Micrococcales</taxon>
        <taxon>Jonesiaceae</taxon>
    </lineage>
</organism>
<keyword evidence="1" id="KW-1133">Transmembrane helix</keyword>
<keyword evidence="1" id="KW-0812">Transmembrane</keyword>
<accession>A0AAU7DWZ6</accession>
<evidence type="ECO:0000256" key="1">
    <source>
        <dbReference type="SAM" id="Phobius"/>
    </source>
</evidence>
<keyword evidence="1" id="KW-0472">Membrane</keyword>
<name>A0AAU7DWZ6_9MICO</name>
<dbReference type="Pfam" id="PF12277">
    <property type="entry name" value="DUF3618"/>
    <property type="match status" value="1"/>
</dbReference>
<sequence>MTTTPEQPEDIAAIRAELAASIDELANRINPKNVASEAAHTAKQATVDAAAFVSGAGLPNPSEGNRARNAKIAIGAAAGLITVIALSLLSRRRN</sequence>